<keyword evidence="3" id="KW-0949">S-adenosyl-L-methionine</keyword>
<evidence type="ECO:0000256" key="2">
    <source>
        <dbReference type="ARBA" id="ARBA00022679"/>
    </source>
</evidence>
<dbReference type="GO" id="GO:0032259">
    <property type="term" value="P:methylation"/>
    <property type="evidence" value="ECO:0007669"/>
    <property type="project" value="UniProtKB-KW"/>
</dbReference>
<dbReference type="Pfam" id="PF08241">
    <property type="entry name" value="Methyltransf_11"/>
    <property type="match status" value="1"/>
</dbReference>
<dbReference type="EC" id="2.1.1.222" evidence="5"/>
<dbReference type="GO" id="GO:0061542">
    <property type="term" value="F:3-demethylubiquinol 3-O-methyltransferase activity"/>
    <property type="evidence" value="ECO:0007669"/>
    <property type="project" value="UniProtKB-EC"/>
</dbReference>
<dbReference type="InterPro" id="IPR029063">
    <property type="entry name" value="SAM-dependent_MTases_sf"/>
</dbReference>
<dbReference type="EMBL" id="JBHTCH010000025">
    <property type="protein sequence ID" value="MFC7362511.1"/>
    <property type="molecule type" value="Genomic_DNA"/>
</dbReference>
<accession>A0ABW2NC50</accession>
<sequence>MRPVEQPGSSSIDDPTYWWFAARNDLLRAALERWVGRPERVLDVGSADAPSAGWLPQSGRVAVDLDPRGLVAGRDACASALALPFRDASFDLVAAFDVIEHCEPEARVVEELARVLRPGGRLLVSVPAYQWAWSDHDVRAGHHRRYTRRRLVAAIERQGLQVERATHAFALVFPMFVAERVVRRLRPPDPGAGRLPRPAPAVDRLLRALCRTEARLITRRDLPWGSSVLVAAVKPG</sequence>
<dbReference type="GO" id="GO:0102208">
    <property type="term" value="F:2-polyprenyl-6-hydroxyphenol methylase activity"/>
    <property type="evidence" value="ECO:0007669"/>
    <property type="project" value="UniProtKB-EC"/>
</dbReference>
<dbReference type="EC" id="2.1.1.64" evidence="5"/>
<evidence type="ECO:0000313" key="6">
    <source>
        <dbReference type="Proteomes" id="UP001596524"/>
    </source>
</evidence>
<evidence type="ECO:0000313" key="5">
    <source>
        <dbReference type="EMBL" id="MFC7362511.1"/>
    </source>
</evidence>
<evidence type="ECO:0000259" key="4">
    <source>
        <dbReference type="Pfam" id="PF08241"/>
    </source>
</evidence>
<protein>
    <submittedName>
        <fullName evidence="5">Class I SAM-dependent methyltransferase</fullName>
        <ecNumber evidence="5">2.1.1.222</ecNumber>
        <ecNumber evidence="5">2.1.1.64</ecNumber>
    </submittedName>
</protein>
<keyword evidence="1 5" id="KW-0489">Methyltransferase</keyword>
<feature type="domain" description="Methyltransferase type 11" evidence="4">
    <location>
        <begin position="42"/>
        <end position="124"/>
    </location>
</feature>
<evidence type="ECO:0000256" key="1">
    <source>
        <dbReference type="ARBA" id="ARBA00022603"/>
    </source>
</evidence>
<organism evidence="5 6">
    <name type="scientific">Nocardioides astragali</name>
    <dbReference type="NCBI Taxonomy" id="1776736"/>
    <lineage>
        <taxon>Bacteria</taxon>
        <taxon>Bacillati</taxon>
        <taxon>Actinomycetota</taxon>
        <taxon>Actinomycetes</taxon>
        <taxon>Propionibacteriales</taxon>
        <taxon>Nocardioidaceae</taxon>
        <taxon>Nocardioides</taxon>
    </lineage>
</organism>
<name>A0ABW2NC50_9ACTN</name>
<dbReference type="CDD" id="cd02440">
    <property type="entry name" value="AdoMet_MTases"/>
    <property type="match status" value="1"/>
</dbReference>
<proteinExistence type="predicted"/>
<dbReference type="RefSeq" id="WP_255889066.1">
    <property type="nucleotide sequence ID" value="NZ_JAFMZM010000001.1"/>
</dbReference>
<dbReference type="PANTHER" id="PTHR43464:SF19">
    <property type="entry name" value="UBIQUINONE BIOSYNTHESIS O-METHYLTRANSFERASE, MITOCHONDRIAL"/>
    <property type="match status" value="1"/>
</dbReference>
<dbReference type="PANTHER" id="PTHR43464">
    <property type="entry name" value="METHYLTRANSFERASE"/>
    <property type="match status" value="1"/>
</dbReference>
<reference evidence="6" key="1">
    <citation type="journal article" date="2019" name="Int. J. Syst. Evol. Microbiol.">
        <title>The Global Catalogue of Microorganisms (GCM) 10K type strain sequencing project: providing services to taxonomists for standard genome sequencing and annotation.</title>
        <authorList>
            <consortium name="The Broad Institute Genomics Platform"/>
            <consortium name="The Broad Institute Genome Sequencing Center for Infectious Disease"/>
            <person name="Wu L."/>
            <person name="Ma J."/>
        </authorList>
    </citation>
    <scope>NUCLEOTIDE SEQUENCE [LARGE SCALE GENOMIC DNA]</scope>
    <source>
        <strain evidence="6">FCH27</strain>
    </source>
</reference>
<keyword evidence="2 5" id="KW-0808">Transferase</keyword>
<gene>
    <name evidence="5" type="ORF">ACFQO6_19740</name>
</gene>
<keyword evidence="6" id="KW-1185">Reference proteome</keyword>
<dbReference type="Gene3D" id="3.40.50.150">
    <property type="entry name" value="Vaccinia Virus protein VP39"/>
    <property type="match status" value="1"/>
</dbReference>
<comment type="caution">
    <text evidence="5">The sequence shown here is derived from an EMBL/GenBank/DDBJ whole genome shotgun (WGS) entry which is preliminary data.</text>
</comment>
<dbReference type="InterPro" id="IPR013216">
    <property type="entry name" value="Methyltransf_11"/>
</dbReference>
<dbReference type="SUPFAM" id="SSF53335">
    <property type="entry name" value="S-adenosyl-L-methionine-dependent methyltransferases"/>
    <property type="match status" value="1"/>
</dbReference>
<dbReference type="Proteomes" id="UP001596524">
    <property type="component" value="Unassembled WGS sequence"/>
</dbReference>
<evidence type="ECO:0000256" key="3">
    <source>
        <dbReference type="ARBA" id="ARBA00022691"/>
    </source>
</evidence>